<dbReference type="KEGG" id="pco:PHACADRAFT_258105"/>
<accession>K5VS78</accession>
<sequence>MSQSGTFRFPAPIGGVPLAHDFAPCILFACLYGALAFLCFYRLAKNASRNVFVLSVLVFIIERVVIWSLRAKQARMPSEDLNRHLTTYFQITFSIGFLTIHSLIIHLLRCPVVGTTIDTSSTPESSLWSKSEEVGGLSASASKSKTSVAVLPLEYEAREDQPQKRALYRRVFSILSLQFLIPIIVGAVMGNEYVDTETDAAKVPAVQALRYVTAAMGLILTLLVLALLIWAILMVPRIKRNAVILLFALETILTMIPIYHLVVMANSTTSLTSTASGSQNTPGEKAAFYVFQALAEFAPCVVLLTINMKTMFGTGYFGDRLMDPKKKPEPAPTAQEAT</sequence>
<organism evidence="2 3">
    <name type="scientific">Phanerochaete carnosa (strain HHB-10118-sp)</name>
    <name type="common">White-rot fungus</name>
    <name type="synonym">Peniophora carnosa</name>
    <dbReference type="NCBI Taxonomy" id="650164"/>
    <lineage>
        <taxon>Eukaryota</taxon>
        <taxon>Fungi</taxon>
        <taxon>Dikarya</taxon>
        <taxon>Basidiomycota</taxon>
        <taxon>Agaricomycotina</taxon>
        <taxon>Agaricomycetes</taxon>
        <taxon>Polyporales</taxon>
        <taxon>Phanerochaetaceae</taxon>
        <taxon>Phanerochaete</taxon>
    </lineage>
</organism>
<dbReference type="OrthoDB" id="2562239at2759"/>
<gene>
    <name evidence="2" type="ORF">PHACADRAFT_258105</name>
</gene>
<evidence type="ECO:0000313" key="3">
    <source>
        <dbReference type="Proteomes" id="UP000008370"/>
    </source>
</evidence>
<reference evidence="2 3" key="1">
    <citation type="journal article" date="2012" name="BMC Genomics">
        <title>Comparative genomics of the white-rot fungi, Phanerochaete carnosa and P. chrysosporium, to elucidate the genetic basis of the distinct wood types they colonize.</title>
        <authorList>
            <person name="Suzuki H."/>
            <person name="MacDonald J."/>
            <person name="Syed K."/>
            <person name="Salamov A."/>
            <person name="Hori C."/>
            <person name="Aerts A."/>
            <person name="Henrissat B."/>
            <person name="Wiebenga A."/>
            <person name="vanKuyk P.A."/>
            <person name="Barry K."/>
            <person name="Lindquist E."/>
            <person name="LaButti K."/>
            <person name="Lapidus A."/>
            <person name="Lucas S."/>
            <person name="Coutinho P."/>
            <person name="Gong Y."/>
            <person name="Samejima M."/>
            <person name="Mahadevan R."/>
            <person name="Abou-Zaid M."/>
            <person name="de Vries R.P."/>
            <person name="Igarashi K."/>
            <person name="Yadav J.S."/>
            <person name="Grigoriev I.V."/>
            <person name="Master E.R."/>
        </authorList>
    </citation>
    <scope>NUCLEOTIDE SEQUENCE [LARGE SCALE GENOMIC DNA]</scope>
    <source>
        <strain evidence="2 3">HHB-10118-sp</strain>
    </source>
</reference>
<feature type="transmembrane region" description="Helical" evidence="1">
    <location>
        <begin position="242"/>
        <end position="266"/>
    </location>
</feature>
<keyword evidence="1" id="KW-0472">Membrane</keyword>
<dbReference type="InParanoid" id="K5VS78"/>
<dbReference type="Proteomes" id="UP000008370">
    <property type="component" value="Unassembled WGS sequence"/>
</dbReference>
<dbReference type="GeneID" id="18917025"/>
<feature type="transmembrane region" description="Helical" evidence="1">
    <location>
        <begin position="211"/>
        <end position="235"/>
    </location>
</feature>
<keyword evidence="3" id="KW-1185">Reference proteome</keyword>
<dbReference type="EMBL" id="JH930473">
    <property type="protein sequence ID" value="EKM54323.1"/>
    <property type="molecule type" value="Genomic_DNA"/>
</dbReference>
<name>K5VS78_PHACS</name>
<feature type="transmembrane region" description="Helical" evidence="1">
    <location>
        <begin position="51"/>
        <end position="69"/>
    </location>
</feature>
<feature type="transmembrane region" description="Helical" evidence="1">
    <location>
        <begin position="171"/>
        <end position="191"/>
    </location>
</feature>
<dbReference type="RefSeq" id="XP_007397021.1">
    <property type="nucleotide sequence ID" value="XM_007396959.1"/>
</dbReference>
<proteinExistence type="predicted"/>
<evidence type="ECO:0000313" key="2">
    <source>
        <dbReference type="EMBL" id="EKM54323.1"/>
    </source>
</evidence>
<feature type="transmembrane region" description="Helical" evidence="1">
    <location>
        <begin position="26"/>
        <end position="44"/>
    </location>
</feature>
<feature type="transmembrane region" description="Helical" evidence="1">
    <location>
        <begin position="89"/>
        <end position="108"/>
    </location>
</feature>
<dbReference type="HOGENOM" id="CLU_060803_0_0_1"/>
<feature type="transmembrane region" description="Helical" evidence="1">
    <location>
        <begin position="286"/>
        <end position="306"/>
    </location>
</feature>
<keyword evidence="1" id="KW-1133">Transmembrane helix</keyword>
<keyword evidence="1" id="KW-0812">Transmembrane</keyword>
<evidence type="ECO:0000256" key="1">
    <source>
        <dbReference type="SAM" id="Phobius"/>
    </source>
</evidence>
<protein>
    <submittedName>
        <fullName evidence="2">Uncharacterized protein</fullName>
    </submittedName>
</protein>
<dbReference type="AlphaFoldDB" id="K5VS78"/>